<dbReference type="VEuPathDB" id="ToxoDB:TGME49_221440"/>
<feature type="compositionally biased region" description="Basic and acidic residues" evidence="2">
    <location>
        <begin position="2040"/>
        <end position="2052"/>
    </location>
</feature>
<feature type="compositionally biased region" description="Low complexity" evidence="2">
    <location>
        <begin position="1935"/>
        <end position="1997"/>
    </location>
</feature>
<feature type="compositionally biased region" description="Basic and acidic residues" evidence="2">
    <location>
        <begin position="1516"/>
        <end position="1526"/>
    </location>
</feature>
<feature type="compositionally biased region" description="Low complexity" evidence="2">
    <location>
        <begin position="843"/>
        <end position="864"/>
    </location>
</feature>
<accession>A0A7J6KDP9</accession>
<sequence length="2052" mass="222108">MEEFGEAAGRTTRLKFASRLPQLSSKEAFPDFLRSVEEACSPVSPSYPAPLSFLASSSSPSCCPLLASDASRETVLRPVSSTRLPTPLSTPLHDSDSSCLSSSRLSSASRPSSSHLAASSASRLSSSHLAASSAARPLLSPQNLAELSVENQLASCSRSSGALLSQASRRQSSRTHLGFSAAPCSSSAALPRVCVSSSSCSSSSSSRCSSTSFAARDIVCRCPTTQQGLRKHAKRLHSLYERRKQKLRSLEIKTLHLLARADRRRAWMTAVQTLQQIRSLRVARSDAVRAALEEKTRREAELLSCERRLKDKRTVVSQVQKEKASLLQERRRLRCKLRTASAAQVLQLAQDDLREEERRIEAEESTLEGLRRRLYGAQQDLRLHAEMKHHAEIEDREKHARDTETERSGPGAAASANRTSALRQEMSEKRRELRTCEAEILRKKERLSRLSMEIEEILERSSLRARPSPRSASSLSVLSSSSSFLADDSKTLFSSAPSSPLADTAEKKRVLRDALDRRCVPGEKTRDKLSSSRSQSRGEHRRSSRRTEAQKTPSSFLGRRLAEEDELFALEAEVTACNQDLPVLEELLQERLAQATLLAGGEERLRPYASVTARNVSRARSAASLAEAVDEQETEAQVTNRKTAESRRETQERKREAEEGRRKVEEKGDEDGDISALFEPRKGPEAEKQRERRAARSAWFRVSTSLPSSPTAADSEELRGRKDTFRKEDCATHEALSAVRMPQGGNLESATCPLSPLETAQKASHPRGSALRSIVSASVLESSTLASESAASIHCSFPSSSAASSLVLRSRLSSRGSDSTQEERFSCALSESQLPSRPDSRDASLAAASSLSPPVALPSSSSVAWQQTVAPAGREDERSLSNISSLSMVTPQTKGDARARLDCAKEAASEPQAGSATPDRSPVSPTKVTEAERSRRGRTKAAWATVSEGNGLCFCADLGNASLLWEDMRAPEQRGTRAEAAEETPWNALLAWASSQTVRASRDSLREKGTPGVNPTACFQDSNFPLPLGRPSPGSSASSVVSHPPASRISPSGCAAAVSCASLGLEAVGRPGAEGGRPARETRETSEETETDLEEDQQRQRQVAGTAFEMSDANLVKNLAKLLALLEALPDVEPRTPEKATEREGRSQVLKSGQTQRGLALERRRRVTLAVERKLREKSPGDPAEKKETCRQESREASSRPSTALRPHLPFCYSSSSSFPFSSKLRCAEQGDTGNRKVAEGIYARRGSASAAFCETNEAGRENGGDENQRRNEKRGRRPLPKATQRDKHEEQKTRNKEARYTKQEQAGRAKEEEGPTSDAPEGRASEEEGPTSDAPEGRASEEEGPTSDAPEGRASEEEGPTSDAPERRASEEEGPTSDAPEGRASEEEGPTSDAPEGRASEEEGPTSDAPEGRASEEEGPTSDAPEGRASEEEGPTSDAPEGRASEEEGPTSDAPEGRASEEEGPTSDAPEGRASEEEEPTRAAPEGRASEEEGPTRAEPEGRASEEEGPTSDAPEGRGSEEEGPTRAAPEGRASEEEGPTRAAPEGRASEEEGPTREEQSVGDYHEEMKREERETQEREDAEEIRERGEARWTTEKEETSMETGPEEEEVQICVERKLEEAQPRTWTQVLQRRGREGACTRGEERDDKRQTEESVEAGRCDAEGDLEKREGSREANDKTQREEGERREGQKGEQIKREQREEGRAAEQREPGVSSEEGEERGEEPTDGGEEIHPKREDARKVHAASDRDGEGARGREENGEQMSVEEGVEAHAERAVAETKAVREYLSGGAVDASTFSLADLVERVNVAAPVAFNAQGTSLLPVQKGNETSTLSSSSPSCSVSPSPHSPSSFFSSRSSRSEREHGWSPSLFVASSPLSFLPSSPSSRSSSPCSPRSPVADLLRAQPLASFSRSEHLAASTPPHSVLPSLHAVPSSPESPSFAVSSSPPSALPAWSSPPASPPLSSLSACASSPSSSPSFSSSSLPSTLRLSPLSAEASPTERGGCRCPLGDESVLSFRVLEEDDGENEGRSHSGGARKGRESEEEKTLKE</sequence>
<feature type="compositionally biased region" description="Acidic residues" evidence="2">
    <location>
        <begin position="1718"/>
        <end position="1731"/>
    </location>
</feature>
<feature type="compositionally biased region" description="Basic and acidic residues" evidence="2">
    <location>
        <begin position="1258"/>
        <end position="1271"/>
    </location>
</feature>
<comment type="caution">
    <text evidence="3">The sequence shown here is derived from an EMBL/GenBank/DDBJ whole genome shotgun (WGS) entry which is preliminary data.</text>
</comment>
<feature type="compositionally biased region" description="Basic and acidic residues" evidence="2">
    <location>
        <begin position="1732"/>
        <end position="1761"/>
    </location>
</feature>
<feature type="region of interest" description="Disordered" evidence="2">
    <location>
        <begin position="1243"/>
        <end position="1775"/>
    </location>
</feature>
<name>A0A7J6KDP9_TOXGO</name>
<evidence type="ECO:0000313" key="4">
    <source>
        <dbReference type="Proteomes" id="UP000557509"/>
    </source>
</evidence>
<protein>
    <submittedName>
        <fullName evidence="3">Putative RPGR</fullName>
    </submittedName>
</protein>
<feature type="region of interest" description="Disordered" evidence="2">
    <location>
        <begin position="1068"/>
        <end position="1103"/>
    </location>
</feature>
<evidence type="ECO:0000256" key="1">
    <source>
        <dbReference type="SAM" id="Coils"/>
    </source>
</evidence>
<feature type="region of interest" description="Disordered" evidence="2">
    <location>
        <begin position="1914"/>
        <end position="2052"/>
    </location>
</feature>
<keyword evidence="4" id="KW-1185">Reference proteome</keyword>
<reference evidence="3 4" key="1">
    <citation type="submission" date="2020-03" db="EMBL/GenBank/DDBJ databases">
        <title>Genome sequence of Toxoplasma gondii RH-88 strain.</title>
        <authorList>
            <person name="Lorenzi H.A."/>
            <person name="Venepally P."/>
            <person name="Rozenberg A."/>
            <person name="Sibley D."/>
        </authorList>
    </citation>
    <scope>NUCLEOTIDE SEQUENCE [LARGE SCALE GENOMIC DNA]</scope>
    <source>
        <strain evidence="3 4">RH-88</strain>
    </source>
</reference>
<feature type="compositionally biased region" description="Basic and acidic residues" evidence="2">
    <location>
        <begin position="1489"/>
        <end position="1507"/>
    </location>
</feature>
<feature type="compositionally biased region" description="Basic and acidic residues" evidence="2">
    <location>
        <begin position="1171"/>
        <end position="1198"/>
    </location>
</feature>
<feature type="compositionally biased region" description="Basic and acidic residues" evidence="2">
    <location>
        <begin position="716"/>
        <end position="728"/>
    </location>
</feature>
<feature type="compositionally biased region" description="Basic and acidic residues" evidence="2">
    <location>
        <begin position="513"/>
        <end position="530"/>
    </location>
</feature>
<evidence type="ECO:0000313" key="3">
    <source>
        <dbReference type="EMBL" id="KAF4645563.1"/>
    </source>
</evidence>
<feature type="region of interest" description="Disordered" evidence="2">
    <location>
        <begin position="1134"/>
        <end position="1207"/>
    </location>
</feature>
<dbReference type="EMBL" id="JAAUHK010000187">
    <property type="protein sequence ID" value="KAF4645563.1"/>
    <property type="molecule type" value="Genomic_DNA"/>
</dbReference>
<feature type="region of interest" description="Disordered" evidence="2">
    <location>
        <begin position="391"/>
        <end position="430"/>
    </location>
</feature>
<feature type="region of interest" description="Disordered" evidence="2">
    <location>
        <begin position="1817"/>
        <end position="1867"/>
    </location>
</feature>
<feature type="compositionally biased region" description="Basic and acidic residues" evidence="2">
    <location>
        <begin position="1635"/>
        <end position="1712"/>
    </location>
</feature>
<feature type="compositionally biased region" description="Basic and acidic residues" evidence="2">
    <location>
        <begin position="391"/>
        <end position="407"/>
    </location>
</feature>
<feature type="region of interest" description="Disordered" evidence="2">
    <location>
        <begin position="625"/>
        <end position="728"/>
    </location>
</feature>
<evidence type="ECO:0000256" key="2">
    <source>
        <dbReference type="SAM" id="MobiDB-lite"/>
    </source>
</evidence>
<feature type="region of interest" description="Disordered" evidence="2">
    <location>
        <begin position="813"/>
        <end position="941"/>
    </location>
</feature>
<feature type="compositionally biased region" description="Polar residues" evidence="2">
    <location>
        <begin position="1818"/>
        <end position="1835"/>
    </location>
</feature>
<feature type="compositionally biased region" description="Low complexity" evidence="2">
    <location>
        <begin position="1025"/>
        <end position="1048"/>
    </location>
</feature>
<feature type="coiled-coil region" evidence="1">
    <location>
        <begin position="316"/>
        <end position="380"/>
    </location>
</feature>
<feature type="compositionally biased region" description="Polar residues" evidence="2">
    <location>
        <begin position="880"/>
        <end position="893"/>
    </location>
</feature>
<feature type="compositionally biased region" description="Basic and acidic residues" evidence="2">
    <location>
        <begin position="679"/>
        <end position="694"/>
    </location>
</feature>
<feature type="compositionally biased region" description="Low complexity" evidence="2">
    <location>
        <begin position="1836"/>
        <end position="1859"/>
    </location>
</feature>
<keyword evidence="1" id="KW-0175">Coiled coil</keyword>
<proteinExistence type="predicted"/>
<feature type="region of interest" description="Disordered" evidence="2">
    <location>
        <begin position="1880"/>
        <end position="1900"/>
    </location>
</feature>
<feature type="compositionally biased region" description="Basic and acidic residues" evidence="2">
    <location>
        <begin position="1134"/>
        <end position="1146"/>
    </location>
</feature>
<feature type="compositionally biased region" description="Polar residues" evidence="2">
    <location>
        <begin position="702"/>
        <end position="712"/>
    </location>
</feature>
<feature type="region of interest" description="Disordered" evidence="2">
    <location>
        <begin position="513"/>
        <end position="558"/>
    </location>
</feature>
<feature type="compositionally biased region" description="Basic and acidic residues" evidence="2">
    <location>
        <begin position="642"/>
        <end position="666"/>
    </location>
</feature>
<feature type="region of interest" description="Disordered" evidence="2">
    <location>
        <begin position="76"/>
        <end position="112"/>
    </location>
</feature>
<feature type="compositionally biased region" description="Low complexity" evidence="2">
    <location>
        <begin position="97"/>
        <end position="112"/>
    </location>
</feature>
<feature type="compositionally biased region" description="Basic and acidic residues" evidence="2">
    <location>
        <begin position="1077"/>
        <end position="1086"/>
    </location>
</feature>
<gene>
    <name evidence="3" type="ORF">TGRH88_000500</name>
</gene>
<feature type="region of interest" description="Disordered" evidence="2">
    <location>
        <begin position="1005"/>
        <end position="1052"/>
    </location>
</feature>
<feature type="compositionally biased region" description="Basic and acidic residues" evidence="2">
    <location>
        <begin position="1549"/>
        <end position="1601"/>
    </location>
</feature>
<organism evidence="3 4">
    <name type="scientific">Toxoplasma gondii</name>
    <dbReference type="NCBI Taxonomy" id="5811"/>
    <lineage>
        <taxon>Eukaryota</taxon>
        <taxon>Sar</taxon>
        <taxon>Alveolata</taxon>
        <taxon>Apicomplexa</taxon>
        <taxon>Conoidasida</taxon>
        <taxon>Coccidia</taxon>
        <taxon>Eucoccidiorida</taxon>
        <taxon>Eimeriorina</taxon>
        <taxon>Sarcocystidae</taxon>
        <taxon>Toxoplasma</taxon>
    </lineage>
</organism>
<feature type="compositionally biased region" description="Basic and acidic residues" evidence="2">
    <location>
        <begin position="895"/>
        <end position="908"/>
    </location>
</feature>
<feature type="compositionally biased region" description="Polar residues" evidence="2">
    <location>
        <begin position="79"/>
        <end position="89"/>
    </location>
</feature>
<dbReference type="Proteomes" id="UP000557509">
    <property type="component" value="Unassembled WGS sequence"/>
</dbReference>
<feature type="compositionally biased region" description="Basic and acidic residues" evidence="2">
    <location>
        <begin position="1284"/>
        <end position="1314"/>
    </location>
</feature>